<evidence type="ECO:0000256" key="2">
    <source>
        <dbReference type="SAM" id="SignalP"/>
    </source>
</evidence>
<evidence type="ECO:0000313" key="4">
    <source>
        <dbReference type="Proteomes" id="UP000282388"/>
    </source>
</evidence>
<keyword evidence="2" id="KW-0732">Signal</keyword>
<sequence>MWKLIRNNKKKILTAILLGAGLSSAQAEVLVILPESGPMARAASSIKQGFSSAYIASGSKIPLKFVNSDQMKMSGLLKKHVTKKTQMIVGPLSVSEVDAIISAKPQIKVLTLNEGNKKLANVLQFSLAKRDDAGALAAVLHKDQIEEVLVYRELGTENENELFLMALMSQAEHTLNVVAEKPKKLKKNQGLLLLGSNGWLNSQSALPKKRIYTLANALEQYKPLPAGIKFCDSPAVHETGWYDMKHAYAAQPVSLPYQRLLAFGGDAWQITQSLLENPKTKAHVFEGRTGQLNVQSGQIRRTPHCYLYQAKGLMLLQI</sequence>
<dbReference type="GO" id="GO:0031241">
    <property type="term" value="C:periplasmic side of cell outer membrane"/>
    <property type="evidence" value="ECO:0007669"/>
    <property type="project" value="TreeGrafter"/>
</dbReference>
<name>A0A3A8EHS9_9GAMM</name>
<evidence type="ECO:0000313" key="3">
    <source>
        <dbReference type="EMBL" id="RKG30310.1"/>
    </source>
</evidence>
<protein>
    <recommendedName>
        <fullName evidence="5">Penicillin-binding protein activator</fullName>
    </recommendedName>
</protein>
<dbReference type="Pfam" id="PF04348">
    <property type="entry name" value="LppC"/>
    <property type="match status" value="1"/>
</dbReference>
<proteinExistence type="predicted"/>
<dbReference type="SUPFAM" id="SSF53822">
    <property type="entry name" value="Periplasmic binding protein-like I"/>
    <property type="match status" value="1"/>
</dbReference>
<dbReference type="AlphaFoldDB" id="A0A3A8EHS9"/>
<feature type="chain" id="PRO_5017476281" description="Penicillin-binding protein activator" evidence="2">
    <location>
        <begin position="28"/>
        <end position="318"/>
    </location>
</feature>
<dbReference type="PANTHER" id="PTHR38038:SF1">
    <property type="entry name" value="PENICILLIN-BINDING PROTEIN ACTIVATOR LPOA"/>
    <property type="match status" value="1"/>
</dbReference>
<gene>
    <name evidence="3" type="ORF">D7V32_11510</name>
</gene>
<dbReference type="Gene3D" id="3.40.50.2300">
    <property type="match status" value="2"/>
</dbReference>
<dbReference type="InterPro" id="IPR028082">
    <property type="entry name" value="Peripla_BP_I"/>
</dbReference>
<evidence type="ECO:0000256" key="1">
    <source>
        <dbReference type="ARBA" id="ARBA00023136"/>
    </source>
</evidence>
<dbReference type="InterPro" id="IPR007443">
    <property type="entry name" value="LpoA"/>
</dbReference>
<dbReference type="RefSeq" id="WP_120403010.1">
    <property type="nucleotide sequence ID" value="NZ_RAXV01000025.1"/>
</dbReference>
<dbReference type="GO" id="GO:0009252">
    <property type="term" value="P:peptidoglycan biosynthetic process"/>
    <property type="evidence" value="ECO:0007669"/>
    <property type="project" value="TreeGrafter"/>
</dbReference>
<dbReference type="GO" id="GO:0030234">
    <property type="term" value="F:enzyme regulator activity"/>
    <property type="evidence" value="ECO:0007669"/>
    <property type="project" value="TreeGrafter"/>
</dbReference>
<dbReference type="OrthoDB" id="6708821at2"/>
<evidence type="ECO:0008006" key="5">
    <source>
        <dbReference type="Google" id="ProtNLM"/>
    </source>
</evidence>
<comment type="caution">
    <text evidence="3">The sequence shown here is derived from an EMBL/GenBank/DDBJ whole genome shotgun (WGS) entry which is preliminary data.</text>
</comment>
<feature type="signal peptide" evidence="2">
    <location>
        <begin position="1"/>
        <end position="27"/>
    </location>
</feature>
<dbReference type="PANTHER" id="PTHR38038">
    <property type="entry name" value="PENICILLIN-BINDING PROTEIN ACTIVATOR LPOA"/>
    <property type="match status" value="1"/>
</dbReference>
<keyword evidence="4" id="KW-1185">Reference proteome</keyword>
<reference evidence="3 4" key="1">
    <citation type="submission" date="2018-09" db="EMBL/GenBank/DDBJ databases">
        <title>The draft genome of Acinetobacter spp. strains.</title>
        <authorList>
            <person name="Qin J."/>
            <person name="Feng Y."/>
            <person name="Zong Z."/>
        </authorList>
    </citation>
    <scope>NUCLEOTIDE SEQUENCE [LARGE SCALE GENOMIC DNA]</scope>
    <source>
        <strain evidence="3 4">WCHAc060012</strain>
    </source>
</reference>
<dbReference type="Proteomes" id="UP000282388">
    <property type="component" value="Unassembled WGS sequence"/>
</dbReference>
<organism evidence="3 4">
    <name type="scientific">Acinetobacter tianfuensis</name>
    <dbReference type="NCBI Taxonomy" id="2419603"/>
    <lineage>
        <taxon>Bacteria</taxon>
        <taxon>Pseudomonadati</taxon>
        <taxon>Pseudomonadota</taxon>
        <taxon>Gammaproteobacteria</taxon>
        <taxon>Moraxellales</taxon>
        <taxon>Moraxellaceae</taxon>
        <taxon>Acinetobacter</taxon>
    </lineage>
</organism>
<accession>A0A3A8EHS9</accession>
<dbReference type="EMBL" id="RAXV01000025">
    <property type="protein sequence ID" value="RKG30310.1"/>
    <property type="molecule type" value="Genomic_DNA"/>
</dbReference>
<keyword evidence="1" id="KW-0472">Membrane</keyword>